<dbReference type="PROSITE" id="PS00107">
    <property type="entry name" value="PROTEIN_KINASE_ATP"/>
    <property type="match status" value="1"/>
</dbReference>
<reference evidence="12" key="1">
    <citation type="submission" date="2012-12" db="EMBL/GenBank/DDBJ databases">
        <authorList>
            <person name="Hellsten U."/>
            <person name="Grimwood J."/>
            <person name="Chapman J.A."/>
            <person name="Shapiro H."/>
            <person name="Aerts A."/>
            <person name="Otillar R.P."/>
            <person name="Terry A.Y."/>
            <person name="Boore J.L."/>
            <person name="Simakov O."/>
            <person name="Marletaz F."/>
            <person name="Cho S.-J."/>
            <person name="Edsinger-Gonzales E."/>
            <person name="Havlak P."/>
            <person name="Kuo D.-H."/>
            <person name="Larsson T."/>
            <person name="Lv J."/>
            <person name="Arendt D."/>
            <person name="Savage R."/>
            <person name="Osoegawa K."/>
            <person name="de Jong P."/>
            <person name="Lindberg D.R."/>
            <person name="Seaver E.C."/>
            <person name="Weisblat D.A."/>
            <person name="Putnam N.H."/>
            <person name="Grigoriev I.V."/>
            <person name="Rokhsar D.S."/>
        </authorList>
    </citation>
    <scope>NUCLEOTIDE SEQUENCE</scope>
</reference>
<dbReference type="Pfam" id="PF00069">
    <property type="entry name" value="Pkinase"/>
    <property type="match status" value="1"/>
</dbReference>
<evidence type="ECO:0000256" key="8">
    <source>
        <dbReference type="PROSITE-ProRule" id="PRU10141"/>
    </source>
</evidence>
<dbReference type="AlphaFoldDB" id="T1G8Z2"/>
<dbReference type="FunFam" id="3.30.200.20:FF:000705">
    <property type="entry name" value="Non-specific serine/threonine protein kinase"/>
    <property type="match status" value="1"/>
</dbReference>
<evidence type="ECO:0000256" key="4">
    <source>
        <dbReference type="ARBA" id="ARBA00022723"/>
    </source>
</evidence>
<dbReference type="Gene3D" id="3.30.200.20">
    <property type="entry name" value="Phosphorylase Kinase, domain 1"/>
    <property type="match status" value="1"/>
</dbReference>
<reference evidence="10 12" key="2">
    <citation type="journal article" date="2013" name="Nature">
        <title>Insights into bilaterian evolution from three spiralian genomes.</title>
        <authorList>
            <person name="Simakov O."/>
            <person name="Marletaz F."/>
            <person name="Cho S.J."/>
            <person name="Edsinger-Gonzales E."/>
            <person name="Havlak P."/>
            <person name="Hellsten U."/>
            <person name="Kuo D.H."/>
            <person name="Larsson T."/>
            <person name="Lv J."/>
            <person name="Arendt D."/>
            <person name="Savage R."/>
            <person name="Osoegawa K."/>
            <person name="de Jong P."/>
            <person name="Grimwood J."/>
            <person name="Chapman J.A."/>
            <person name="Shapiro H."/>
            <person name="Aerts A."/>
            <person name="Otillar R.P."/>
            <person name="Terry A.Y."/>
            <person name="Boore J.L."/>
            <person name="Grigoriev I.V."/>
            <person name="Lindberg D.R."/>
            <person name="Seaver E.C."/>
            <person name="Weisblat D.A."/>
            <person name="Putnam N.H."/>
            <person name="Rokhsar D.S."/>
        </authorList>
    </citation>
    <scope>NUCLEOTIDE SEQUENCE</scope>
</reference>
<dbReference type="InterPro" id="IPR051931">
    <property type="entry name" value="PAK3-like"/>
</dbReference>
<dbReference type="EC" id="2.7.11.1" evidence="2"/>
<dbReference type="EMBL" id="AMQM01000676">
    <property type="status" value="NOT_ANNOTATED_CDS"/>
    <property type="molecule type" value="Genomic_DNA"/>
</dbReference>
<evidence type="ECO:0000259" key="9">
    <source>
        <dbReference type="PROSITE" id="PS50011"/>
    </source>
</evidence>
<dbReference type="Proteomes" id="UP000015101">
    <property type="component" value="Unassembled WGS sequence"/>
</dbReference>
<name>T1G8Z2_HELRO</name>
<dbReference type="KEGG" id="hro:HELRODRAFT_94192"/>
<dbReference type="InParanoid" id="T1G8Z2"/>
<evidence type="ECO:0000313" key="10">
    <source>
        <dbReference type="EMBL" id="ESO06666.1"/>
    </source>
</evidence>
<protein>
    <recommendedName>
        <fullName evidence="2">non-specific serine/threonine protein kinase</fullName>
        <ecNumber evidence="2">2.7.11.1</ecNumber>
    </recommendedName>
</protein>
<evidence type="ECO:0000256" key="3">
    <source>
        <dbReference type="ARBA" id="ARBA00022679"/>
    </source>
</evidence>
<comment type="cofactor">
    <cofactor evidence="1">
        <name>Mg(2+)</name>
        <dbReference type="ChEBI" id="CHEBI:18420"/>
    </cofactor>
</comment>
<dbReference type="OMA" id="HIESYIW"/>
<dbReference type="OrthoDB" id="1022360at2759"/>
<keyword evidence="7" id="KW-0460">Magnesium</keyword>
<reference evidence="11" key="3">
    <citation type="submission" date="2015-06" db="UniProtKB">
        <authorList>
            <consortium name="EnsemblMetazoa"/>
        </authorList>
    </citation>
    <scope>IDENTIFICATION</scope>
</reference>
<dbReference type="STRING" id="6412.T1G8Z2"/>
<dbReference type="PROSITE" id="PS50011">
    <property type="entry name" value="PROTEIN_KINASE_DOM"/>
    <property type="match status" value="1"/>
</dbReference>
<sequence length="344" mass="39230">MNGVSNYVSDAGNDVTSYMTSPSVIRKHDNLAKKPLRNVLEPLAEKNEAVSGGENYDKFRDALKSVVCIGDPRKLFTELVKIGEGSTGIVYTALDRNRKKVAVKRMDLRKQQRKELLFNEVLIMRDYHHPNIVNMYSSYLVGDELWVVMEYLEGGALTDIVSSSHSKMDEQQIATVCKSVLLGLAYLHENNIIHRDIKSDSILLSREGIVKLSDFGFCAQVSRDIPKRKSLVGTPYWMAPEVIARLPYNQPADIWSLGIMLIEMIDGEPPYFNEPPLQAMRKVRDLAPPKSKNNHRISQRLQSFIERMLIRDETKRATAYELLQHPFLKQTGPYDCLIPLIRRP</sequence>
<dbReference type="FunFam" id="1.10.510.10:FF:000768">
    <property type="entry name" value="Non-specific serine/threonine protein kinase"/>
    <property type="match status" value="1"/>
</dbReference>
<dbReference type="GeneID" id="20217539"/>
<gene>
    <name evidence="11" type="primary">20217539</name>
    <name evidence="10" type="ORF">HELRODRAFT_94192</name>
</gene>
<dbReference type="GO" id="GO:0004674">
    <property type="term" value="F:protein serine/threonine kinase activity"/>
    <property type="evidence" value="ECO:0007669"/>
    <property type="project" value="UniProtKB-EC"/>
</dbReference>
<keyword evidence="5 8" id="KW-0547">Nucleotide-binding</keyword>
<dbReference type="GO" id="GO:0046872">
    <property type="term" value="F:metal ion binding"/>
    <property type="evidence" value="ECO:0007669"/>
    <property type="project" value="UniProtKB-KW"/>
</dbReference>
<organism evidence="11 12">
    <name type="scientific">Helobdella robusta</name>
    <name type="common">Californian leech</name>
    <dbReference type="NCBI Taxonomy" id="6412"/>
    <lineage>
        <taxon>Eukaryota</taxon>
        <taxon>Metazoa</taxon>
        <taxon>Spiralia</taxon>
        <taxon>Lophotrochozoa</taxon>
        <taxon>Annelida</taxon>
        <taxon>Clitellata</taxon>
        <taxon>Hirudinea</taxon>
        <taxon>Rhynchobdellida</taxon>
        <taxon>Glossiphoniidae</taxon>
        <taxon>Helobdella</taxon>
    </lineage>
</organism>
<keyword evidence="3" id="KW-0808">Transferase</keyword>
<dbReference type="eggNOG" id="KOG0578">
    <property type="taxonomic scope" value="Eukaryota"/>
</dbReference>
<dbReference type="PANTHER" id="PTHR45832:SF8">
    <property type="entry name" value="PROTEIN KINASE DOMAIN-CONTAINING PROTEIN"/>
    <property type="match status" value="1"/>
</dbReference>
<evidence type="ECO:0000256" key="2">
    <source>
        <dbReference type="ARBA" id="ARBA00012513"/>
    </source>
</evidence>
<dbReference type="EMBL" id="KB096324">
    <property type="protein sequence ID" value="ESO06666.1"/>
    <property type="molecule type" value="Genomic_DNA"/>
</dbReference>
<feature type="domain" description="Protein kinase" evidence="9">
    <location>
        <begin position="76"/>
        <end position="328"/>
    </location>
</feature>
<evidence type="ECO:0000256" key="6">
    <source>
        <dbReference type="ARBA" id="ARBA00022840"/>
    </source>
</evidence>
<dbReference type="InterPro" id="IPR017441">
    <property type="entry name" value="Protein_kinase_ATP_BS"/>
</dbReference>
<dbReference type="CTD" id="20217539"/>
<keyword evidence="6 8" id="KW-0067">ATP-binding</keyword>
<evidence type="ECO:0000313" key="12">
    <source>
        <dbReference type="Proteomes" id="UP000015101"/>
    </source>
</evidence>
<dbReference type="RefSeq" id="XP_009016034.1">
    <property type="nucleotide sequence ID" value="XM_009017786.1"/>
</dbReference>
<feature type="binding site" evidence="8">
    <location>
        <position position="104"/>
    </location>
    <ligand>
        <name>ATP</name>
        <dbReference type="ChEBI" id="CHEBI:30616"/>
    </ligand>
</feature>
<dbReference type="InterPro" id="IPR000719">
    <property type="entry name" value="Prot_kinase_dom"/>
</dbReference>
<dbReference type="SUPFAM" id="SSF56112">
    <property type="entry name" value="Protein kinase-like (PK-like)"/>
    <property type="match status" value="1"/>
</dbReference>
<evidence type="ECO:0000313" key="11">
    <source>
        <dbReference type="EnsemblMetazoa" id="HelroP94192"/>
    </source>
</evidence>
<dbReference type="EnsemblMetazoa" id="HelroT94192">
    <property type="protein sequence ID" value="HelroP94192"/>
    <property type="gene ID" value="HelroG94192"/>
</dbReference>
<evidence type="ECO:0000256" key="5">
    <source>
        <dbReference type="ARBA" id="ARBA00022741"/>
    </source>
</evidence>
<dbReference type="GO" id="GO:0005524">
    <property type="term" value="F:ATP binding"/>
    <property type="evidence" value="ECO:0007669"/>
    <property type="project" value="UniProtKB-UniRule"/>
</dbReference>
<accession>T1G8Z2</accession>
<dbReference type="HOGENOM" id="CLU_000288_63_23_1"/>
<proteinExistence type="predicted"/>
<evidence type="ECO:0000256" key="1">
    <source>
        <dbReference type="ARBA" id="ARBA00001946"/>
    </source>
</evidence>
<keyword evidence="4" id="KW-0479">Metal-binding</keyword>
<keyword evidence="12" id="KW-1185">Reference proteome</keyword>
<dbReference type="PANTHER" id="PTHR45832">
    <property type="entry name" value="SERINE/THREONINE-PROTEIN KINASE SAMKA-RELATED-RELATED"/>
    <property type="match status" value="1"/>
</dbReference>
<dbReference type="Gene3D" id="1.10.510.10">
    <property type="entry name" value="Transferase(Phosphotransferase) domain 1"/>
    <property type="match status" value="1"/>
</dbReference>
<dbReference type="InterPro" id="IPR011009">
    <property type="entry name" value="Kinase-like_dom_sf"/>
</dbReference>
<evidence type="ECO:0000256" key="7">
    <source>
        <dbReference type="ARBA" id="ARBA00022842"/>
    </source>
</evidence>